<evidence type="ECO:0000256" key="4">
    <source>
        <dbReference type="ARBA" id="ARBA00022989"/>
    </source>
</evidence>
<evidence type="ECO:0000256" key="5">
    <source>
        <dbReference type="ARBA" id="ARBA00023136"/>
    </source>
</evidence>
<dbReference type="InterPro" id="IPR001851">
    <property type="entry name" value="ABC_transp_permease"/>
</dbReference>
<dbReference type="Proteomes" id="UP000184485">
    <property type="component" value="Unassembled WGS sequence"/>
</dbReference>
<dbReference type="CDD" id="cd06580">
    <property type="entry name" value="TM_PBP1_transp_TpRbsC_like"/>
    <property type="match status" value="1"/>
</dbReference>
<comment type="subcellular location">
    <subcellularLocation>
        <location evidence="1">Cell membrane</location>
        <topology evidence="1">Multi-pass membrane protein</topology>
    </subcellularLocation>
</comment>
<organism evidence="7 8">
    <name type="scientific">Kaistia soli DSM 19436</name>
    <dbReference type="NCBI Taxonomy" id="1122133"/>
    <lineage>
        <taxon>Bacteria</taxon>
        <taxon>Pseudomonadati</taxon>
        <taxon>Pseudomonadota</taxon>
        <taxon>Alphaproteobacteria</taxon>
        <taxon>Hyphomicrobiales</taxon>
        <taxon>Kaistiaceae</taxon>
        <taxon>Kaistia</taxon>
    </lineage>
</organism>
<feature type="transmembrane region" description="Helical" evidence="6">
    <location>
        <begin position="247"/>
        <end position="267"/>
    </location>
</feature>
<feature type="transmembrane region" description="Helical" evidence="6">
    <location>
        <begin position="149"/>
        <end position="166"/>
    </location>
</feature>
<feature type="transmembrane region" description="Helical" evidence="6">
    <location>
        <begin position="68"/>
        <end position="93"/>
    </location>
</feature>
<evidence type="ECO:0000256" key="2">
    <source>
        <dbReference type="ARBA" id="ARBA00022475"/>
    </source>
</evidence>
<feature type="transmembrane region" description="Helical" evidence="6">
    <location>
        <begin position="100"/>
        <end position="119"/>
    </location>
</feature>
<sequence>MQQRPGDVMTMLEGILLTIVTAATPLLFAAIGELVAERSGVLNLGVEGMMAVGAVCGFAAASTTGQPILGVLAAIIAGMLAASLFGIVALFFVANQNATGVALTLFGLGLSGLIGDSFVGTPGIPIPKVNIPVLSDLPVVGRLIFGEDPFVYLAVALALATWWFLFKTRGGLIIRAVGDNAHSAHALGFSVLKTRFLAVLFGGACAGLGGAYLSLVYTPQWTQAMTAGRGWIALALVVFASWLPGRLVVGAVLFGAVSILQLHAQAIGIGIPSQFLSMLPYIVTVVALVVISRNRALLSVNTPACLGRPFVADS</sequence>
<keyword evidence="2" id="KW-1003">Cell membrane</keyword>
<evidence type="ECO:0000256" key="1">
    <source>
        <dbReference type="ARBA" id="ARBA00004651"/>
    </source>
</evidence>
<dbReference type="GO" id="GO:0005886">
    <property type="term" value="C:plasma membrane"/>
    <property type="evidence" value="ECO:0007669"/>
    <property type="project" value="UniProtKB-SubCell"/>
</dbReference>
<keyword evidence="5 6" id="KW-0472">Membrane</keyword>
<dbReference type="EMBL" id="FQUP01000003">
    <property type="protein sequence ID" value="SHF91150.1"/>
    <property type="molecule type" value="Genomic_DNA"/>
</dbReference>
<dbReference type="STRING" id="1122133.SAMN02745157_3057"/>
<dbReference type="Pfam" id="PF02653">
    <property type="entry name" value="BPD_transp_2"/>
    <property type="match status" value="1"/>
</dbReference>
<name>A0A1M5FHX6_9HYPH</name>
<keyword evidence="8" id="KW-1185">Reference proteome</keyword>
<protein>
    <submittedName>
        <fullName evidence="7">Simple sugar transport system permease protein</fullName>
    </submittedName>
</protein>
<evidence type="ECO:0000256" key="6">
    <source>
        <dbReference type="SAM" id="Phobius"/>
    </source>
</evidence>
<evidence type="ECO:0000313" key="7">
    <source>
        <dbReference type="EMBL" id="SHF91150.1"/>
    </source>
</evidence>
<keyword evidence="7" id="KW-0762">Sugar transport</keyword>
<keyword evidence="7" id="KW-0813">Transport</keyword>
<dbReference type="PANTHER" id="PTHR43370">
    <property type="entry name" value="SUGAR ABC TRANSPORTER INTEGRAL MEMBRANE PROTEIN-RELATED"/>
    <property type="match status" value="1"/>
</dbReference>
<accession>A0A1M5FHX6</accession>
<keyword evidence="3 6" id="KW-0812">Transmembrane</keyword>
<dbReference type="PANTHER" id="PTHR43370:SF2">
    <property type="entry name" value="ABC TRANSPORTER PERMEASE PROTEIN"/>
    <property type="match status" value="1"/>
</dbReference>
<gene>
    <name evidence="7" type="ORF">SAMN02745157_3057</name>
</gene>
<feature type="transmembrane region" description="Helical" evidence="6">
    <location>
        <begin position="15"/>
        <end position="35"/>
    </location>
</feature>
<evidence type="ECO:0000256" key="3">
    <source>
        <dbReference type="ARBA" id="ARBA00022692"/>
    </source>
</evidence>
<evidence type="ECO:0000313" key="8">
    <source>
        <dbReference type="Proteomes" id="UP000184485"/>
    </source>
</evidence>
<feature type="transmembrane region" description="Helical" evidence="6">
    <location>
        <begin position="42"/>
        <end position="62"/>
    </location>
</feature>
<feature type="transmembrane region" description="Helical" evidence="6">
    <location>
        <begin position="273"/>
        <end position="291"/>
    </location>
</feature>
<keyword evidence="4 6" id="KW-1133">Transmembrane helix</keyword>
<feature type="transmembrane region" description="Helical" evidence="6">
    <location>
        <begin position="196"/>
        <end position="215"/>
    </location>
</feature>
<reference evidence="7 8" key="1">
    <citation type="submission" date="2016-11" db="EMBL/GenBank/DDBJ databases">
        <authorList>
            <person name="Jaros S."/>
            <person name="Januszkiewicz K."/>
            <person name="Wedrychowicz H."/>
        </authorList>
    </citation>
    <scope>NUCLEOTIDE SEQUENCE [LARGE SCALE GENOMIC DNA]</scope>
    <source>
        <strain evidence="7 8">DSM 19436</strain>
    </source>
</reference>
<dbReference type="GO" id="GO:0022857">
    <property type="term" value="F:transmembrane transporter activity"/>
    <property type="evidence" value="ECO:0007669"/>
    <property type="project" value="InterPro"/>
</dbReference>
<proteinExistence type="predicted"/>
<dbReference type="AlphaFoldDB" id="A0A1M5FHX6"/>